<feature type="compositionally biased region" description="Basic residues" evidence="1">
    <location>
        <begin position="1"/>
        <end position="11"/>
    </location>
</feature>
<proteinExistence type="predicted"/>
<evidence type="ECO:0000256" key="1">
    <source>
        <dbReference type="SAM" id="MobiDB-lite"/>
    </source>
</evidence>
<reference evidence="3" key="2">
    <citation type="submission" date="2015-01" db="EMBL/GenBank/DDBJ databases">
        <title>Evolutionary Origins and Diversification of the Mycorrhizal Mutualists.</title>
        <authorList>
            <consortium name="DOE Joint Genome Institute"/>
            <consortium name="Mycorrhizal Genomics Consortium"/>
            <person name="Kohler A."/>
            <person name="Kuo A."/>
            <person name="Nagy L.G."/>
            <person name="Floudas D."/>
            <person name="Copeland A."/>
            <person name="Barry K.W."/>
            <person name="Cichocki N."/>
            <person name="Veneault-Fourrey C."/>
            <person name="LaButti K."/>
            <person name="Lindquist E.A."/>
            <person name="Lipzen A."/>
            <person name="Lundell T."/>
            <person name="Morin E."/>
            <person name="Murat C."/>
            <person name="Riley R."/>
            <person name="Ohm R."/>
            <person name="Sun H."/>
            <person name="Tunlid A."/>
            <person name="Henrissat B."/>
            <person name="Grigoriev I.V."/>
            <person name="Hibbett D.S."/>
            <person name="Martin F."/>
        </authorList>
    </citation>
    <scope>NUCLEOTIDE SEQUENCE [LARGE SCALE GENOMIC DNA]</scope>
    <source>
        <strain evidence="3">441</strain>
    </source>
</reference>
<reference evidence="2 3" key="1">
    <citation type="submission" date="2014-04" db="EMBL/GenBank/DDBJ databases">
        <authorList>
            <consortium name="DOE Joint Genome Institute"/>
            <person name="Kuo A."/>
            <person name="Kohler A."/>
            <person name="Costa M.D."/>
            <person name="Nagy L.G."/>
            <person name="Floudas D."/>
            <person name="Copeland A."/>
            <person name="Barry K.W."/>
            <person name="Cichocki N."/>
            <person name="Veneault-Fourrey C."/>
            <person name="LaButti K."/>
            <person name="Lindquist E.A."/>
            <person name="Lipzen A."/>
            <person name="Lundell T."/>
            <person name="Morin E."/>
            <person name="Murat C."/>
            <person name="Sun H."/>
            <person name="Tunlid A."/>
            <person name="Henrissat B."/>
            <person name="Grigoriev I.V."/>
            <person name="Hibbett D.S."/>
            <person name="Martin F."/>
            <person name="Nordberg H.P."/>
            <person name="Cantor M.N."/>
            <person name="Hua S.X."/>
        </authorList>
    </citation>
    <scope>NUCLEOTIDE SEQUENCE [LARGE SCALE GENOMIC DNA]</scope>
    <source>
        <strain evidence="2 3">441</strain>
    </source>
</reference>
<dbReference type="EMBL" id="KN833780">
    <property type="protein sequence ID" value="KIK19676.1"/>
    <property type="molecule type" value="Genomic_DNA"/>
</dbReference>
<evidence type="ECO:0000313" key="3">
    <source>
        <dbReference type="Proteomes" id="UP000054018"/>
    </source>
</evidence>
<organism evidence="2 3">
    <name type="scientific">Pisolithus microcarpus 441</name>
    <dbReference type="NCBI Taxonomy" id="765257"/>
    <lineage>
        <taxon>Eukaryota</taxon>
        <taxon>Fungi</taxon>
        <taxon>Dikarya</taxon>
        <taxon>Basidiomycota</taxon>
        <taxon>Agaricomycotina</taxon>
        <taxon>Agaricomycetes</taxon>
        <taxon>Agaricomycetidae</taxon>
        <taxon>Boletales</taxon>
        <taxon>Sclerodermatineae</taxon>
        <taxon>Pisolithaceae</taxon>
        <taxon>Pisolithus</taxon>
    </lineage>
</organism>
<accession>A0A0C9YSK7</accession>
<protein>
    <submittedName>
        <fullName evidence="2">Uncharacterized protein</fullName>
    </submittedName>
</protein>
<gene>
    <name evidence="2" type="ORF">PISMIDRAFT_682850</name>
</gene>
<dbReference type="HOGENOM" id="CLU_3033323_0_0_1"/>
<evidence type="ECO:0000313" key="2">
    <source>
        <dbReference type="EMBL" id="KIK19676.1"/>
    </source>
</evidence>
<feature type="region of interest" description="Disordered" evidence="1">
    <location>
        <begin position="1"/>
        <end position="25"/>
    </location>
</feature>
<dbReference type="AlphaFoldDB" id="A0A0C9YSK7"/>
<name>A0A0C9YSK7_9AGAM</name>
<sequence>MHHSVLRHHLTITHQHLDRANGTPPKELAARVRGQPRGKNIKLHNMVRCGYDMYV</sequence>
<keyword evidence="3" id="KW-1185">Reference proteome</keyword>
<dbReference type="Proteomes" id="UP000054018">
    <property type="component" value="Unassembled WGS sequence"/>
</dbReference>